<sequence>MSGTTGERDGRCCKPPVSFLLGYEERPLFITKVSGFCAVPMTLVPPKLSIKKMEELTYMKKGETTTGPFPQIELRQVHPKQSVPNYRNFCIRSDTGLSSVKGKSLLQAAMEWKKPVDSSSETLILPDQFEPKTEADPLHDSRDGLTDEEDAQPSPETEDPPDETSSLIPVFAVGGQKMGTGDLYTSGDGYYYRRKTRTSFQMICIHKKSAVCPARASLKELDGKFFIIPRFQHSCVANPLLTQSWALRKKIIKRCATDLETPFLQIFCEETSSPNVPEKVREALNFETILSSMVKNRSLRMKEIQGQKSVNASNIGSPKRAEFFEDSKLFTDGLGYFYKQKPPKSNNLRCSRIACGGRALLKSGTENGTLYLIERKRHSCKPDIHIAEIRKLKSKIFKRCENDVDVPLHQIYREETSSPGIPKAVLSAISFRSLSTHMYRLRQMKCKELAGQTSLGTEVVDLPLTGDSMTATSSEVIVADVESEEECFSNEESEEDSSD</sequence>
<keyword evidence="3" id="KW-1185">Reference proteome</keyword>
<gene>
    <name evidence="2" type="ORF">GE061_003364</name>
</gene>
<comment type="caution">
    <text evidence="2">The sequence shown here is derived from an EMBL/GenBank/DDBJ whole genome shotgun (WGS) entry which is preliminary data.</text>
</comment>
<evidence type="ECO:0000256" key="1">
    <source>
        <dbReference type="SAM" id="MobiDB-lite"/>
    </source>
</evidence>
<organism evidence="2 3">
    <name type="scientific">Apolygus lucorum</name>
    <name type="common">Small green plant bug</name>
    <name type="synonym">Lygocoris lucorum</name>
    <dbReference type="NCBI Taxonomy" id="248454"/>
    <lineage>
        <taxon>Eukaryota</taxon>
        <taxon>Metazoa</taxon>
        <taxon>Ecdysozoa</taxon>
        <taxon>Arthropoda</taxon>
        <taxon>Hexapoda</taxon>
        <taxon>Insecta</taxon>
        <taxon>Pterygota</taxon>
        <taxon>Neoptera</taxon>
        <taxon>Paraneoptera</taxon>
        <taxon>Hemiptera</taxon>
        <taxon>Heteroptera</taxon>
        <taxon>Panheteroptera</taxon>
        <taxon>Cimicomorpha</taxon>
        <taxon>Miridae</taxon>
        <taxon>Mirini</taxon>
        <taxon>Apolygus</taxon>
    </lineage>
</organism>
<evidence type="ECO:0000313" key="3">
    <source>
        <dbReference type="Proteomes" id="UP000466442"/>
    </source>
</evidence>
<accession>A0A8S9X4E3</accession>
<dbReference type="Proteomes" id="UP000466442">
    <property type="component" value="Unassembled WGS sequence"/>
</dbReference>
<name>A0A8S9X4E3_APOLU</name>
<feature type="compositionally biased region" description="Basic and acidic residues" evidence="1">
    <location>
        <begin position="129"/>
        <end position="145"/>
    </location>
</feature>
<feature type="compositionally biased region" description="Acidic residues" evidence="1">
    <location>
        <begin position="146"/>
        <end position="162"/>
    </location>
</feature>
<proteinExistence type="predicted"/>
<dbReference type="AlphaFoldDB" id="A0A8S9X4E3"/>
<feature type="region of interest" description="Disordered" evidence="1">
    <location>
        <begin position="117"/>
        <end position="167"/>
    </location>
</feature>
<protein>
    <submittedName>
        <fullName evidence="2">Uncharacterized protein</fullName>
    </submittedName>
</protein>
<dbReference type="EMBL" id="WIXP02000011">
    <property type="protein sequence ID" value="KAF6202956.1"/>
    <property type="molecule type" value="Genomic_DNA"/>
</dbReference>
<evidence type="ECO:0000313" key="2">
    <source>
        <dbReference type="EMBL" id="KAF6202956.1"/>
    </source>
</evidence>
<reference evidence="2" key="1">
    <citation type="journal article" date="2021" name="Mol. Ecol. Resour.">
        <title>Apolygus lucorum genome provides insights into omnivorousness and mesophyll feeding.</title>
        <authorList>
            <person name="Liu Y."/>
            <person name="Liu H."/>
            <person name="Wang H."/>
            <person name="Huang T."/>
            <person name="Liu B."/>
            <person name="Yang B."/>
            <person name="Yin L."/>
            <person name="Li B."/>
            <person name="Zhang Y."/>
            <person name="Zhang S."/>
            <person name="Jiang F."/>
            <person name="Zhang X."/>
            <person name="Ren Y."/>
            <person name="Wang B."/>
            <person name="Wang S."/>
            <person name="Lu Y."/>
            <person name="Wu K."/>
            <person name="Fan W."/>
            <person name="Wang G."/>
        </authorList>
    </citation>
    <scope>NUCLEOTIDE SEQUENCE</scope>
    <source>
        <strain evidence="2">12Hb</strain>
    </source>
</reference>